<evidence type="ECO:0008006" key="4">
    <source>
        <dbReference type="Google" id="ProtNLM"/>
    </source>
</evidence>
<reference evidence="2" key="1">
    <citation type="submission" date="2020-01" db="EMBL/GenBank/DDBJ databases">
        <title>Genome Sequencing of Three Apophysomyces-Like Fungal Strains Confirms a Novel Fungal Genus in the Mucoromycota with divergent Burkholderia-like Endosymbiotic Bacteria.</title>
        <authorList>
            <person name="Stajich J.E."/>
            <person name="Macias A.M."/>
            <person name="Carter-House D."/>
            <person name="Lovett B."/>
            <person name="Kasson L.R."/>
            <person name="Berry K."/>
            <person name="Grigoriev I."/>
            <person name="Chang Y."/>
            <person name="Spatafora J."/>
            <person name="Kasson M.T."/>
        </authorList>
    </citation>
    <scope>NUCLEOTIDE SEQUENCE</scope>
    <source>
        <strain evidence="2">NRRL A-21654</strain>
    </source>
</reference>
<evidence type="ECO:0000313" key="3">
    <source>
        <dbReference type="Proteomes" id="UP000605846"/>
    </source>
</evidence>
<feature type="chain" id="PRO_5034840764" description="Secreted protein" evidence="1">
    <location>
        <begin position="16"/>
        <end position="106"/>
    </location>
</feature>
<dbReference type="EMBL" id="JABAYA010000197">
    <property type="protein sequence ID" value="KAF7722398.1"/>
    <property type="molecule type" value="Genomic_DNA"/>
</dbReference>
<organism evidence="2 3">
    <name type="scientific">Apophysomyces ossiformis</name>
    <dbReference type="NCBI Taxonomy" id="679940"/>
    <lineage>
        <taxon>Eukaryota</taxon>
        <taxon>Fungi</taxon>
        <taxon>Fungi incertae sedis</taxon>
        <taxon>Mucoromycota</taxon>
        <taxon>Mucoromycotina</taxon>
        <taxon>Mucoromycetes</taxon>
        <taxon>Mucorales</taxon>
        <taxon>Mucorineae</taxon>
        <taxon>Mucoraceae</taxon>
        <taxon>Apophysomyces</taxon>
    </lineage>
</organism>
<dbReference type="Proteomes" id="UP000605846">
    <property type="component" value="Unassembled WGS sequence"/>
</dbReference>
<keyword evidence="3" id="KW-1185">Reference proteome</keyword>
<comment type="caution">
    <text evidence="2">The sequence shown here is derived from an EMBL/GenBank/DDBJ whole genome shotgun (WGS) entry which is preliminary data.</text>
</comment>
<feature type="signal peptide" evidence="1">
    <location>
        <begin position="1"/>
        <end position="15"/>
    </location>
</feature>
<protein>
    <recommendedName>
        <fullName evidence="4">Secreted protein</fullName>
    </recommendedName>
</protein>
<gene>
    <name evidence="2" type="ORF">EC973_003174</name>
</gene>
<evidence type="ECO:0000256" key="1">
    <source>
        <dbReference type="SAM" id="SignalP"/>
    </source>
</evidence>
<name>A0A8H7EQP7_9FUNG</name>
<sequence>MFWTLTGLFIQSLYPLLDVGHDRAIQAADVRLHVIRYLGQLLVQPLVPQNRNFLGVSVIKLAKNRFQAVLDLALQALSETRLDDGLVQGGHIGRLDHIDSNAFEHP</sequence>
<dbReference type="AlphaFoldDB" id="A0A8H7EQP7"/>
<proteinExistence type="predicted"/>
<keyword evidence="1" id="KW-0732">Signal</keyword>
<evidence type="ECO:0000313" key="2">
    <source>
        <dbReference type="EMBL" id="KAF7722398.1"/>
    </source>
</evidence>
<accession>A0A8H7EQP7</accession>